<accession>A0A183L0E9</accession>
<feature type="domain" description="Peptidase S9 prolyl oligopeptidase catalytic" evidence="1">
    <location>
        <begin position="1"/>
        <end position="106"/>
    </location>
</feature>
<evidence type="ECO:0000259" key="1">
    <source>
        <dbReference type="Pfam" id="PF00326"/>
    </source>
</evidence>
<sequence length="134" mass="15200">MGYSFGGYMSLMAAMLYHDVYKAAIAISPVVDWTLYDTAYTERYIGLPKDNPDAYCKGNVMNYVSNMPSNKYHLFIFHGGQDENVHFSHTSSLIEKLDACGKPHHFQFGGNISDCETRSHDDESVNEHQFSKDD</sequence>
<evidence type="ECO:0000313" key="4">
    <source>
        <dbReference type="WBParaSite" id="SCUD_0002080001-mRNA-1"/>
    </source>
</evidence>
<keyword evidence="3" id="KW-1185">Reference proteome</keyword>
<dbReference type="InterPro" id="IPR001375">
    <property type="entry name" value="Peptidase_S9_cat"/>
</dbReference>
<dbReference type="Gene3D" id="3.40.50.1820">
    <property type="entry name" value="alpha/beta hydrolase"/>
    <property type="match status" value="1"/>
</dbReference>
<dbReference type="PANTHER" id="PTHR11731">
    <property type="entry name" value="PROTEASE FAMILY S9B,C DIPEPTIDYL-PEPTIDASE IV-RELATED"/>
    <property type="match status" value="1"/>
</dbReference>
<organism evidence="4">
    <name type="scientific">Schistosoma curassoni</name>
    <dbReference type="NCBI Taxonomy" id="6186"/>
    <lineage>
        <taxon>Eukaryota</taxon>
        <taxon>Metazoa</taxon>
        <taxon>Spiralia</taxon>
        <taxon>Lophotrochozoa</taxon>
        <taxon>Platyhelminthes</taxon>
        <taxon>Trematoda</taxon>
        <taxon>Digenea</taxon>
        <taxon>Strigeidida</taxon>
        <taxon>Schistosomatoidea</taxon>
        <taxon>Schistosomatidae</taxon>
        <taxon>Schistosoma</taxon>
    </lineage>
</organism>
<dbReference type="Proteomes" id="UP000279833">
    <property type="component" value="Unassembled WGS sequence"/>
</dbReference>
<dbReference type="EMBL" id="UZAK01045054">
    <property type="protein sequence ID" value="VDP73388.1"/>
    <property type="molecule type" value="Genomic_DNA"/>
</dbReference>
<dbReference type="InterPro" id="IPR029058">
    <property type="entry name" value="AB_hydrolase_fold"/>
</dbReference>
<dbReference type="PANTHER" id="PTHR11731:SF193">
    <property type="entry name" value="DIPEPTIDYL PEPTIDASE 9"/>
    <property type="match status" value="1"/>
</dbReference>
<protein>
    <submittedName>
        <fullName evidence="4">Peptidase_S9 domain-containing protein</fullName>
    </submittedName>
</protein>
<dbReference type="InterPro" id="IPR050278">
    <property type="entry name" value="Serine_Prot_S9B/DPPIV"/>
</dbReference>
<gene>
    <name evidence="2" type="ORF">SCUD_LOCUS20797</name>
</gene>
<reference evidence="2 3" key="2">
    <citation type="submission" date="2018-11" db="EMBL/GenBank/DDBJ databases">
        <authorList>
            <consortium name="Pathogen Informatics"/>
        </authorList>
    </citation>
    <scope>NUCLEOTIDE SEQUENCE [LARGE SCALE GENOMIC DNA]</scope>
    <source>
        <strain evidence="2">Dakar</strain>
        <strain evidence="3">Dakar, Senegal</strain>
    </source>
</reference>
<dbReference type="SUPFAM" id="SSF53474">
    <property type="entry name" value="alpha/beta-Hydrolases"/>
    <property type="match status" value="1"/>
</dbReference>
<dbReference type="AlphaFoldDB" id="A0A183L0E9"/>
<evidence type="ECO:0000313" key="3">
    <source>
        <dbReference type="Proteomes" id="UP000279833"/>
    </source>
</evidence>
<dbReference type="GO" id="GO:0008236">
    <property type="term" value="F:serine-type peptidase activity"/>
    <property type="evidence" value="ECO:0007669"/>
    <property type="project" value="InterPro"/>
</dbReference>
<dbReference type="GO" id="GO:0006508">
    <property type="term" value="P:proteolysis"/>
    <property type="evidence" value="ECO:0007669"/>
    <property type="project" value="InterPro"/>
</dbReference>
<name>A0A183L0E9_9TREM</name>
<evidence type="ECO:0000313" key="2">
    <source>
        <dbReference type="EMBL" id="VDP73388.1"/>
    </source>
</evidence>
<dbReference type="STRING" id="6186.A0A183L0E9"/>
<proteinExistence type="predicted"/>
<dbReference type="GO" id="GO:0008239">
    <property type="term" value="F:dipeptidyl-peptidase activity"/>
    <property type="evidence" value="ECO:0007669"/>
    <property type="project" value="TreeGrafter"/>
</dbReference>
<dbReference type="Pfam" id="PF00326">
    <property type="entry name" value="Peptidase_S9"/>
    <property type="match status" value="1"/>
</dbReference>
<dbReference type="WBParaSite" id="SCUD_0002080001-mRNA-1">
    <property type="protein sequence ID" value="SCUD_0002080001-mRNA-1"/>
    <property type="gene ID" value="SCUD_0002080001"/>
</dbReference>
<reference evidence="4" key="1">
    <citation type="submission" date="2016-06" db="UniProtKB">
        <authorList>
            <consortium name="WormBaseParasite"/>
        </authorList>
    </citation>
    <scope>IDENTIFICATION</scope>
</reference>